<dbReference type="Proteomes" id="UP001158049">
    <property type="component" value="Unassembled WGS sequence"/>
</dbReference>
<proteinExistence type="predicted"/>
<organism evidence="1 2">
    <name type="scientific">Noviherbaspirillum suwonense</name>
    <dbReference type="NCBI Taxonomy" id="1224511"/>
    <lineage>
        <taxon>Bacteria</taxon>
        <taxon>Pseudomonadati</taxon>
        <taxon>Pseudomonadota</taxon>
        <taxon>Betaproteobacteria</taxon>
        <taxon>Burkholderiales</taxon>
        <taxon>Oxalobacteraceae</taxon>
        <taxon>Noviherbaspirillum</taxon>
    </lineage>
</organism>
<evidence type="ECO:0000313" key="1">
    <source>
        <dbReference type="EMBL" id="SMP62466.1"/>
    </source>
</evidence>
<reference evidence="1 2" key="1">
    <citation type="submission" date="2017-05" db="EMBL/GenBank/DDBJ databases">
        <authorList>
            <person name="Varghese N."/>
            <person name="Submissions S."/>
        </authorList>
    </citation>
    <scope>NUCLEOTIDE SEQUENCE [LARGE SCALE GENOMIC DNA]</scope>
    <source>
        <strain evidence="1 2">DSM 26001</strain>
    </source>
</reference>
<evidence type="ECO:0000313" key="2">
    <source>
        <dbReference type="Proteomes" id="UP001158049"/>
    </source>
</evidence>
<name>A0ABY1Q8Q8_9BURK</name>
<dbReference type="EMBL" id="FXUL01000008">
    <property type="protein sequence ID" value="SMP62466.1"/>
    <property type="molecule type" value="Genomic_DNA"/>
</dbReference>
<keyword evidence="2" id="KW-1185">Reference proteome</keyword>
<evidence type="ECO:0008006" key="3">
    <source>
        <dbReference type="Google" id="ProtNLM"/>
    </source>
</evidence>
<sequence>MRRQCERNESATAQHLPGAAGLFAKLACLFDIWVVEPVASVVDSPNGIDMMANCGSYAPDALDEIYAHLETHLEAVLAPAMQDASAMSAGEIAYILRVATTGVKASAGNLPALRKVVDGMIKMAVATVEAGRPA</sequence>
<dbReference type="RefSeq" id="WP_283442630.1">
    <property type="nucleotide sequence ID" value="NZ_FXUL01000008.1"/>
</dbReference>
<comment type="caution">
    <text evidence="1">The sequence shown here is derived from an EMBL/GenBank/DDBJ whole genome shotgun (WGS) entry which is preliminary data.</text>
</comment>
<gene>
    <name evidence="1" type="ORF">SAMN06295970_108125</name>
</gene>
<protein>
    <recommendedName>
        <fullName evidence="3">TetR family transcriptional regulator</fullName>
    </recommendedName>
</protein>
<accession>A0ABY1Q8Q8</accession>